<keyword evidence="3" id="KW-0949">S-adenosyl-L-methionine</keyword>
<dbReference type="GO" id="GO:0008757">
    <property type="term" value="F:S-adenosylmethionine-dependent methyltransferase activity"/>
    <property type="evidence" value="ECO:0007669"/>
    <property type="project" value="UniProtKB-ARBA"/>
</dbReference>
<feature type="domain" description="Methyltransferase small" evidence="4">
    <location>
        <begin position="50"/>
        <end position="129"/>
    </location>
</feature>
<dbReference type="CDD" id="cd02440">
    <property type="entry name" value="AdoMet_MTases"/>
    <property type="match status" value="1"/>
</dbReference>
<dbReference type="PRINTS" id="PR00507">
    <property type="entry name" value="N12N6MTFRASE"/>
</dbReference>
<dbReference type="GO" id="GO:0008170">
    <property type="term" value="F:N-methyltransferase activity"/>
    <property type="evidence" value="ECO:0007669"/>
    <property type="project" value="UniProtKB-ARBA"/>
</dbReference>
<evidence type="ECO:0000313" key="5">
    <source>
        <dbReference type="EMBL" id="STK78020.1"/>
    </source>
</evidence>
<evidence type="ECO:0000256" key="2">
    <source>
        <dbReference type="ARBA" id="ARBA00022679"/>
    </source>
</evidence>
<dbReference type="EMBL" id="UGCO01000002">
    <property type="protein sequence ID" value="STK78020.1"/>
    <property type="molecule type" value="Genomic_DNA"/>
</dbReference>
<sequence length="180" mass="20468">MHSQLRERIRLMRARLDNAAPVAEIRAESQLFVTPAPVCDRLVTLAEISNRDHILEPSAGTGAILRAIRDTAPEAMCDAVEINSGLVRYLRENFNGVRVQCGDFMEWQPVQYYSRIIMNPPFSHGQDIRHILRAFSLLRPGAFWLPSVSTGRASRRSCYRFLTSARSCRAARLLIPMSRR</sequence>
<dbReference type="Pfam" id="PF05175">
    <property type="entry name" value="MTS"/>
    <property type="match status" value="1"/>
</dbReference>
<gene>
    <name evidence="5" type="ORF">NCTC8985_06491</name>
</gene>
<dbReference type="InterPro" id="IPR007848">
    <property type="entry name" value="Small_mtfrase_dom"/>
</dbReference>
<evidence type="ECO:0000256" key="1">
    <source>
        <dbReference type="ARBA" id="ARBA00022603"/>
    </source>
</evidence>
<accession>A0A376ZT39</accession>
<dbReference type="Gene3D" id="3.40.50.150">
    <property type="entry name" value="Vaccinia Virus protein VP39"/>
    <property type="match status" value="1"/>
</dbReference>
<evidence type="ECO:0000313" key="6">
    <source>
        <dbReference type="Proteomes" id="UP000254405"/>
    </source>
</evidence>
<keyword evidence="1 5" id="KW-0489">Methyltransferase</keyword>
<dbReference type="InterPro" id="IPR029063">
    <property type="entry name" value="SAM-dependent_MTases_sf"/>
</dbReference>
<dbReference type="GO" id="GO:0032259">
    <property type="term" value="P:methylation"/>
    <property type="evidence" value="ECO:0007669"/>
    <property type="project" value="UniProtKB-KW"/>
</dbReference>
<name>A0A376ZT39_ECOLX</name>
<dbReference type="Proteomes" id="UP000254405">
    <property type="component" value="Unassembled WGS sequence"/>
</dbReference>
<organism evidence="5 6">
    <name type="scientific">Escherichia coli</name>
    <dbReference type="NCBI Taxonomy" id="562"/>
    <lineage>
        <taxon>Bacteria</taxon>
        <taxon>Pseudomonadati</taxon>
        <taxon>Pseudomonadota</taxon>
        <taxon>Gammaproteobacteria</taxon>
        <taxon>Enterobacterales</taxon>
        <taxon>Enterobacteriaceae</taxon>
        <taxon>Escherichia</taxon>
    </lineage>
</organism>
<dbReference type="InterPro" id="IPR002052">
    <property type="entry name" value="DNA_methylase_N6_adenine_CS"/>
</dbReference>
<protein>
    <submittedName>
        <fullName evidence="5">Adenine-specific DNA methylase</fullName>
    </submittedName>
</protein>
<evidence type="ECO:0000259" key="4">
    <source>
        <dbReference type="Pfam" id="PF05175"/>
    </source>
</evidence>
<keyword evidence="2" id="KW-0808">Transferase</keyword>
<dbReference type="SUPFAM" id="SSF53335">
    <property type="entry name" value="S-adenosyl-L-methionine-dependent methyltransferases"/>
    <property type="match status" value="1"/>
</dbReference>
<dbReference type="GO" id="GO:0003676">
    <property type="term" value="F:nucleic acid binding"/>
    <property type="evidence" value="ECO:0007669"/>
    <property type="project" value="InterPro"/>
</dbReference>
<proteinExistence type="predicted"/>
<dbReference type="PROSITE" id="PS00092">
    <property type="entry name" value="N6_MTASE"/>
    <property type="match status" value="1"/>
</dbReference>
<evidence type="ECO:0000256" key="3">
    <source>
        <dbReference type="ARBA" id="ARBA00022691"/>
    </source>
</evidence>
<dbReference type="AlphaFoldDB" id="A0A376ZT39"/>
<reference evidence="5 6" key="1">
    <citation type="submission" date="2018-06" db="EMBL/GenBank/DDBJ databases">
        <authorList>
            <consortium name="Pathogen Informatics"/>
            <person name="Doyle S."/>
        </authorList>
    </citation>
    <scope>NUCLEOTIDE SEQUENCE [LARGE SCALE GENOMIC DNA]</scope>
    <source>
        <strain evidence="5 6">NCTC8985</strain>
    </source>
</reference>